<dbReference type="Proteomes" id="UP001055439">
    <property type="component" value="Chromosome 6"/>
</dbReference>
<name>A0A9E7K9F0_9LILI</name>
<dbReference type="AlphaFoldDB" id="A0A9E7K9F0"/>
<organism evidence="1 2">
    <name type="scientific">Musa troglodytarum</name>
    <name type="common">fe'i banana</name>
    <dbReference type="NCBI Taxonomy" id="320322"/>
    <lineage>
        <taxon>Eukaryota</taxon>
        <taxon>Viridiplantae</taxon>
        <taxon>Streptophyta</taxon>
        <taxon>Embryophyta</taxon>
        <taxon>Tracheophyta</taxon>
        <taxon>Spermatophyta</taxon>
        <taxon>Magnoliopsida</taxon>
        <taxon>Liliopsida</taxon>
        <taxon>Zingiberales</taxon>
        <taxon>Musaceae</taxon>
        <taxon>Musa</taxon>
    </lineage>
</organism>
<accession>A0A9E7K9F0</accession>
<keyword evidence="2" id="KW-1185">Reference proteome</keyword>
<proteinExistence type="predicted"/>
<reference evidence="1" key="1">
    <citation type="submission" date="2022-05" db="EMBL/GenBank/DDBJ databases">
        <title>The Musa troglodytarum L. genome provides insights into the mechanism of non-climacteric behaviour and enrichment of carotenoids.</title>
        <authorList>
            <person name="Wang J."/>
        </authorList>
    </citation>
    <scope>NUCLEOTIDE SEQUENCE</scope>
    <source>
        <tissue evidence="1">Leaf</tissue>
    </source>
</reference>
<evidence type="ECO:0000313" key="2">
    <source>
        <dbReference type="Proteomes" id="UP001055439"/>
    </source>
</evidence>
<sequence length="50" mass="5432">MHKLYVPRICAADKNRKPPLSTYPINKSFSDSSLGETSHLVASIGGEDCP</sequence>
<dbReference type="EMBL" id="CP097508">
    <property type="protein sequence ID" value="URE09202.1"/>
    <property type="molecule type" value="Genomic_DNA"/>
</dbReference>
<protein>
    <submittedName>
        <fullName evidence="1">Uncharacterized protein</fullName>
    </submittedName>
</protein>
<evidence type="ECO:0000313" key="1">
    <source>
        <dbReference type="EMBL" id="URE09202.1"/>
    </source>
</evidence>
<gene>
    <name evidence="1" type="ORF">MUK42_34749</name>
</gene>